<dbReference type="GO" id="GO:0005524">
    <property type="term" value="F:ATP binding"/>
    <property type="evidence" value="ECO:0007669"/>
    <property type="project" value="InterPro"/>
</dbReference>
<dbReference type="STRING" id="477641.MODMU_0348"/>
<organism evidence="2 3">
    <name type="scientific">Modestobacter italicus (strain DSM 44449 / CECT 9708 / BC 501)</name>
    <dbReference type="NCBI Taxonomy" id="2732864"/>
    <lineage>
        <taxon>Bacteria</taxon>
        <taxon>Bacillati</taxon>
        <taxon>Actinomycetota</taxon>
        <taxon>Actinomycetes</taxon>
        <taxon>Geodermatophilales</taxon>
        <taxon>Geodermatophilaceae</taxon>
        <taxon>Modestobacter</taxon>
    </lineage>
</organism>
<dbReference type="GO" id="GO:0016887">
    <property type="term" value="F:ATP hydrolysis activity"/>
    <property type="evidence" value="ECO:0007669"/>
    <property type="project" value="InterPro"/>
</dbReference>
<accession>I4EQZ4</accession>
<dbReference type="eggNOG" id="COG3593">
    <property type="taxonomic scope" value="Bacteria"/>
</dbReference>
<dbReference type="InterPro" id="IPR003959">
    <property type="entry name" value="ATPase_AAA_core"/>
</dbReference>
<dbReference type="InterPro" id="IPR027417">
    <property type="entry name" value="P-loop_NTPase"/>
</dbReference>
<sequence>MSGGDVPARIKCIQLRSGDHIDVSDHLTVIVGPNNVGKSALLGSAWQLIQHTGGQQYSPLPVVDHLDLALPSREEVHSRLALSAELRSAGQYEDGLYYEDHFFGRGVGATPLSQIDAVLSSGPEAQHLGFLAQHLAMLLQPESRLGHLGHAQVPNLYQEVPTGPLQKTWADRALEERVQVLAMRAFGIDLTLNRHGGAQIGLHVGRPTTPEPAVGQPSPYIAEVASLPLVAQQGHGVQAFLGMVLTLMAGQYDIVLIDEPEAFLHPPQARLLGEVFVDLAKQRTQLLVSTHSDDFLRGVLQASASATDVTIARLTRPEPAVNAVAQLPPAAVRGLFEDPLLRYSNILSGIFYKGVVLCEAEGDCQYYAAVLDNKFTRAEAAVPRPDLLFTQCGGKDRFAKAARALLSTQVPTAIIADIDLLADRSKFVELLTVLGGDPTSLSAALNTVESALSAQATKPDRAFTRYRIIERIDASTEPSMSPSEVREVRDLLRSRSGWELAKKNGVGALPSGNPVDAFNAILAAAKSVGLFILPIGELERFHPEVGGNKQTWLRQVFEESLYTSSPEAEQLLSDVVAFIATKQ</sequence>
<protein>
    <recommendedName>
        <fullName evidence="1">ATPase AAA-type core domain-containing protein</fullName>
    </recommendedName>
</protein>
<dbReference type="OrthoDB" id="3237462at2"/>
<dbReference type="Proteomes" id="UP000006461">
    <property type="component" value="Chromosome"/>
</dbReference>
<dbReference type="PANTHER" id="PTHR43581:SF4">
    <property type="entry name" value="ATP_GTP PHOSPHATASE"/>
    <property type="match status" value="1"/>
</dbReference>
<proteinExistence type="predicted"/>
<gene>
    <name evidence="2" type="ordered locus">MODMU_0348</name>
</gene>
<dbReference type="Gene3D" id="3.40.50.300">
    <property type="entry name" value="P-loop containing nucleotide triphosphate hydrolases"/>
    <property type="match status" value="1"/>
</dbReference>
<dbReference type="PANTHER" id="PTHR43581">
    <property type="entry name" value="ATP/GTP PHOSPHATASE"/>
    <property type="match status" value="1"/>
</dbReference>
<dbReference type="OMA" id="IKIDRHD"/>
<dbReference type="HOGENOM" id="CLU_035695_0_0_11"/>
<evidence type="ECO:0000259" key="1">
    <source>
        <dbReference type="Pfam" id="PF13304"/>
    </source>
</evidence>
<dbReference type="SUPFAM" id="SSF52540">
    <property type="entry name" value="P-loop containing nucleoside triphosphate hydrolases"/>
    <property type="match status" value="1"/>
</dbReference>
<dbReference type="AlphaFoldDB" id="I4EQZ4"/>
<dbReference type="CDD" id="cd00267">
    <property type="entry name" value="ABC_ATPase"/>
    <property type="match status" value="1"/>
</dbReference>
<dbReference type="EMBL" id="FO203431">
    <property type="protein sequence ID" value="CCH85807.1"/>
    <property type="molecule type" value="Genomic_DNA"/>
</dbReference>
<evidence type="ECO:0000313" key="2">
    <source>
        <dbReference type="EMBL" id="CCH85807.1"/>
    </source>
</evidence>
<reference evidence="2 3" key="1">
    <citation type="journal article" date="2012" name="J. Bacteriol.">
        <title>Genome Sequence of Radiation-Resistant Modestobacter marinus Strain BC501, a Representative Actinobacterium That Thrives on Calcareous Stone Surfaces.</title>
        <authorList>
            <person name="Normand P."/>
            <person name="Gury J."/>
            <person name="Pujic P."/>
            <person name="Chouaia B."/>
            <person name="Crotti E."/>
            <person name="Brusetti L."/>
            <person name="Daffonchio D."/>
            <person name="Vacherie B."/>
            <person name="Barbe V."/>
            <person name="Medigue C."/>
            <person name="Calteau A."/>
            <person name="Ghodhbane-Gtari F."/>
            <person name="Essoussi I."/>
            <person name="Nouioui I."/>
            <person name="Abbassi-Ghozzi I."/>
            <person name="Gtari M."/>
        </authorList>
    </citation>
    <scope>NUCLEOTIDE SEQUENCE [LARGE SCALE GENOMIC DNA]</scope>
    <source>
        <strain evidence="3">BC 501</strain>
    </source>
</reference>
<feature type="domain" description="ATPase AAA-type core" evidence="1">
    <location>
        <begin position="234"/>
        <end position="294"/>
    </location>
</feature>
<evidence type="ECO:0000313" key="3">
    <source>
        <dbReference type="Proteomes" id="UP000006461"/>
    </source>
</evidence>
<keyword evidence="3" id="KW-1185">Reference proteome</keyword>
<dbReference type="Pfam" id="PF13304">
    <property type="entry name" value="AAA_21"/>
    <property type="match status" value="1"/>
</dbReference>
<dbReference type="KEGG" id="mmar:MODMU_0348"/>
<dbReference type="InterPro" id="IPR051396">
    <property type="entry name" value="Bact_Antivir_Def_Nuclease"/>
</dbReference>
<name>I4EQZ4_MODI5</name>